<dbReference type="AlphaFoldDB" id="A0A6A3Z474"/>
<gene>
    <name evidence="2" type="ORF">PF002_g13347</name>
</gene>
<feature type="non-terminal residue" evidence="2">
    <location>
        <position position="239"/>
    </location>
</feature>
<protein>
    <submittedName>
        <fullName evidence="2">Uncharacterized protein</fullName>
    </submittedName>
</protein>
<organism evidence="2 3">
    <name type="scientific">Phytophthora fragariae</name>
    <dbReference type="NCBI Taxonomy" id="53985"/>
    <lineage>
        <taxon>Eukaryota</taxon>
        <taxon>Sar</taxon>
        <taxon>Stramenopiles</taxon>
        <taxon>Oomycota</taxon>
        <taxon>Peronosporomycetes</taxon>
        <taxon>Peronosporales</taxon>
        <taxon>Peronosporaceae</taxon>
        <taxon>Phytophthora</taxon>
    </lineage>
</organism>
<dbReference type="Proteomes" id="UP000440367">
    <property type="component" value="Unassembled WGS sequence"/>
</dbReference>
<evidence type="ECO:0000313" key="2">
    <source>
        <dbReference type="EMBL" id="KAE9229253.1"/>
    </source>
</evidence>
<dbReference type="PANTHER" id="PTHR37069:SF2">
    <property type="entry name" value="PIGGYBAC TRANSPOSABLE ELEMENT-DERIVED PROTEIN DOMAIN-CONTAINING PROTEIN"/>
    <property type="match status" value="1"/>
</dbReference>
<comment type="caution">
    <text evidence="2">The sequence shown here is derived from an EMBL/GenBank/DDBJ whole genome shotgun (WGS) entry which is preliminary data.</text>
</comment>
<dbReference type="PANTHER" id="PTHR37069">
    <property type="entry name" value="DDE_TNP_1_7 DOMAIN-CONTAINING PROTEIN"/>
    <property type="match status" value="1"/>
</dbReference>
<accession>A0A6A3Z474</accession>
<reference evidence="2 3" key="1">
    <citation type="submission" date="2018-08" db="EMBL/GenBank/DDBJ databases">
        <title>Genomic investigation of the strawberry pathogen Phytophthora fragariae indicates pathogenicity is determined by transcriptional variation in three key races.</title>
        <authorList>
            <person name="Adams T.M."/>
            <person name="Armitage A.D."/>
            <person name="Sobczyk M.K."/>
            <person name="Bates H.J."/>
            <person name="Dunwell J.M."/>
            <person name="Nellist C.F."/>
            <person name="Harrison R.J."/>
        </authorList>
    </citation>
    <scope>NUCLEOTIDE SEQUENCE [LARGE SCALE GENOMIC DNA]</scope>
    <source>
        <strain evidence="2 3">BC-1</strain>
    </source>
</reference>
<evidence type="ECO:0000256" key="1">
    <source>
        <dbReference type="SAM" id="MobiDB-lite"/>
    </source>
</evidence>
<sequence>MKRKHDEPVGPRKRRRVSSRYPMETASSLGGVAVFKDVWGALVKAGWTSKRPSSKCLDTRYKYIRPGGRHDGAEGVDYLLGELAVLRYTEDLRVSEVPAEDAAPGTSQEVVAGCGAGERGARGRGAGGRHGGCTAGQGAGVEAETSGVGDSVGEDVQINKVLNLTAVGCGTALAWTPVARLVRQALLQGVREGVVHEGAVRERVVQEGVARQEDVEDVRPNKVRVQPAQKAYLCLGLLQ</sequence>
<feature type="compositionally biased region" description="Gly residues" evidence="1">
    <location>
        <begin position="121"/>
        <end position="139"/>
    </location>
</feature>
<feature type="compositionally biased region" description="Basic and acidic residues" evidence="1">
    <location>
        <begin position="1"/>
        <end position="10"/>
    </location>
</feature>
<feature type="region of interest" description="Disordered" evidence="1">
    <location>
        <begin position="121"/>
        <end position="149"/>
    </location>
</feature>
<name>A0A6A3Z474_9STRA</name>
<proteinExistence type="predicted"/>
<feature type="region of interest" description="Disordered" evidence="1">
    <location>
        <begin position="1"/>
        <end position="22"/>
    </location>
</feature>
<dbReference type="EMBL" id="QXGD01000672">
    <property type="protein sequence ID" value="KAE9229253.1"/>
    <property type="molecule type" value="Genomic_DNA"/>
</dbReference>
<evidence type="ECO:0000313" key="3">
    <source>
        <dbReference type="Proteomes" id="UP000440367"/>
    </source>
</evidence>